<comment type="caution">
    <text evidence="3">The sequence shown here is derived from an EMBL/GenBank/DDBJ whole genome shotgun (WGS) entry which is preliminary data.</text>
</comment>
<dbReference type="PRINTS" id="PR00081">
    <property type="entry name" value="GDHRDH"/>
</dbReference>
<dbReference type="Proteomes" id="UP001556118">
    <property type="component" value="Unassembled WGS sequence"/>
</dbReference>
<reference evidence="3 4" key="1">
    <citation type="submission" date="2024-06" db="EMBL/GenBank/DDBJ databases">
        <title>Novosphingobium rhizovicinus M1R2S20.</title>
        <authorList>
            <person name="Sun J.-Q."/>
        </authorList>
    </citation>
    <scope>NUCLEOTIDE SEQUENCE [LARGE SCALE GENOMIC DNA]</scope>
    <source>
        <strain evidence="3 4">M1R2S20</strain>
    </source>
</reference>
<dbReference type="InterPro" id="IPR036291">
    <property type="entry name" value="NAD(P)-bd_dom_sf"/>
</dbReference>
<organism evidence="3 4">
    <name type="scientific">Novosphingobium rhizovicinum</name>
    <dbReference type="NCBI Taxonomy" id="3228928"/>
    <lineage>
        <taxon>Bacteria</taxon>
        <taxon>Pseudomonadati</taxon>
        <taxon>Pseudomonadota</taxon>
        <taxon>Alphaproteobacteria</taxon>
        <taxon>Sphingomonadales</taxon>
        <taxon>Sphingomonadaceae</taxon>
        <taxon>Novosphingobium</taxon>
    </lineage>
</organism>
<dbReference type="GO" id="GO:0016491">
    <property type="term" value="F:oxidoreductase activity"/>
    <property type="evidence" value="ECO:0007669"/>
    <property type="project" value="UniProtKB-KW"/>
</dbReference>
<dbReference type="RefSeq" id="WP_367774925.1">
    <property type="nucleotide sequence ID" value="NZ_JBFNXR010000052.1"/>
</dbReference>
<dbReference type="SUPFAM" id="SSF51735">
    <property type="entry name" value="NAD(P)-binding Rossmann-fold domains"/>
    <property type="match status" value="1"/>
</dbReference>
<dbReference type="EMBL" id="JBFNXR010000052">
    <property type="protein sequence ID" value="MEW9856473.1"/>
    <property type="molecule type" value="Genomic_DNA"/>
</dbReference>
<gene>
    <name evidence="3" type="ORF">ABUH87_15140</name>
</gene>
<evidence type="ECO:0000313" key="4">
    <source>
        <dbReference type="Proteomes" id="UP001556118"/>
    </source>
</evidence>
<name>A0ABV3REF6_9SPHN</name>
<accession>A0ABV3REF6</accession>
<proteinExistence type="inferred from homology"/>
<sequence length="257" mass="26254">MAGRLEGKVIIVAGAGGIGSGIANYLADEGATIVVGDINGDGAERVAQEIVSRGGTAVATALDGADEASAAEIVALAVSRFGGLDGIHINFASLDIARPNGKPTDVLGQDLDDYDAAMRVNARGYLVCTRAAIPALVRRGGGSIVYTATNSIYNGAADLMGYAMSKAPILPLMRHVATRHGAEGIRANAISPGLIVHADLEAVLSEEHLTGYANAAPVKRLGRPRHIAAVSALLMSDDGDFITGQVIAVDGGAFMRP</sequence>
<evidence type="ECO:0000313" key="3">
    <source>
        <dbReference type="EMBL" id="MEW9856473.1"/>
    </source>
</evidence>
<dbReference type="Gene3D" id="3.40.50.720">
    <property type="entry name" value="NAD(P)-binding Rossmann-like Domain"/>
    <property type="match status" value="1"/>
</dbReference>
<dbReference type="InterPro" id="IPR002347">
    <property type="entry name" value="SDR_fam"/>
</dbReference>
<keyword evidence="4" id="KW-1185">Reference proteome</keyword>
<dbReference type="EC" id="1.1.1.-" evidence="3"/>
<dbReference type="PANTHER" id="PTHR24321:SF14">
    <property type="entry name" value="SHORT-CHAIN TYPE DEHYDROGENASE_REDUCTASE BLR2146-RELATED"/>
    <property type="match status" value="1"/>
</dbReference>
<comment type="similarity">
    <text evidence="1">Belongs to the short-chain dehydrogenases/reductases (SDR) family.</text>
</comment>
<keyword evidence="2 3" id="KW-0560">Oxidoreductase</keyword>
<dbReference type="PANTHER" id="PTHR24321">
    <property type="entry name" value="DEHYDROGENASES, SHORT CHAIN"/>
    <property type="match status" value="1"/>
</dbReference>
<dbReference type="Pfam" id="PF13561">
    <property type="entry name" value="adh_short_C2"/>
    <property type="match status" value="1"/>
</dbReference>
<evidence type="ECO:0000256" key="1">
    <source>
        <dbReference type="ARBA" id="ARBA00006484"/>
    </source>
</evidence>
<protein>
    <submittedName>
        <fullName evidence="3">SDR family NAD(P)-dependent oxidoreductase</fullName>
        <ecNumber evidence="3">1.1.1.-</ecNumber>
    </submittedName>
</protein>
<evidence type="ECO:0000256" key="2">
    <source>
        <dbReference type="ARBA" id="ARBA00023002"/>
    </source>
</evidence>